<evidence type="ECO:0000313" key="3">
    <source>
        <dbReference type="EMBL" id="RIJ46619.1"/>
    </source>
</evidence>
<dbReference type="PANTHER" id="PTHR36845:SF1">
    <property type="entry name" value="HYDROLASE, PUTATIVE (AFU_ORTHOLOGUE AFUA_7G05090)-RELATED"/>
    <property type="match status" value="1"/>
</dbReference>
<dbReference type="InterPro" id="IPR008928">
    <property type="entry name" value="6-hairpin_glycosidase_sf"/>
</dbReference>
<sequence>MRQLLGMICVLAILSACTTKTKEKDQFDTMAFIAEKFDNTLQAESDSTKIPRTIDENGNLKTVGIYNWTSGFFAGNLWYMYELTKDDKWKTEAVKWTQALDPIQYWSGNHDVGFMMYCSYGNGMKFAGLDYKDILVQTAESLSKRYSEKTLAIESWDYRKAWDGKTEWFYPVIIDNMMNLELLFEASILSGNNRYRDIAVQHAETTMKNHYRDDYSCYHVVDYDTITGAVLDKATCQGFTDASAWARGQAWGLYGYVLCYRYTKDKKFLDFAENIAAYMLHHKNLPEDLIPYWDYNVADEGFVPEWEYNAADYPEIPRDASAAAVTASALYELSIYAPGKGYSEKADKMVASLLSPDYLSVHGKNKYFILNHSVGSIPHGVEIDVPLVYADYYLLEAMYRKEKLEKGEKF</sequence>
<dbReference type="EMBL" id="QWGR01000013">
    <property type="protein sequence ID" value="RIJ46619.1"/>
    <property type="molecule type" value="Genomic_DNA"/>
</dbReference>
<reference evidence="3 4" key="1">
    <citation type="submission" date="2018-08" db="EMBL/GenBank/DDBJ databases">
        <title>Pallidiluteibacterium maritimus gen. nov., sp. nov., isolated from coastal sediment.</title>
        <authorList>
            <person name="Zhou L.Y."/>
        </authorList>
    </citation>
    <scope>NUCLEOTIDE SEQUENCE [LARGE SCALE GENOMIC DNA]</scope>
    <source>
        <strain evidence="3 4">XSD2</strain>
    </source>
</reference>
<evidence type="ECO:0000256" key="2">
    <source>
        <dbReference type="ARBA" id="ARBA00038358"/>
    </source>
</evidence>
<dbReference type="AlphaFoldDB" id="A0A399SUN6"/>
<dbReference type="Gene3D" id="1.50.10.10">
    <property type="match status" value="1"/>
</dbReference>
<comment type="similarity">
    <text evidence="2">Belongs to the glycosyl hydrolase 88 family.</text>
</comment>
<dbReference type="GO" id="GO:0000272">
    <property type="term" value="P:polysaccharide catabolic process"/>
    <property type="evidence" value="ECO:0007669"/>
    <property type="project" value="TreeGrafter"/>
</dbReference>
<proteinExistence type="inferred from homology"/>
<name>A0A399SUN6_9BACT</name>
<accession>A0A399SUN6</accession>
<dbReference type="Proteomes" id="UP000265926">
    <property type="component" value="Unassembled WGS sequence"/>
</dbReference>
<dbReference type="RefSeq" id="WP_119439427.1">
    <property type="nucleotide sequence ID" value="NZ_QWGR01000013.1"/>
</dbReference>
<evidence type="ECO:0000256" key="1">
    <source>
        <dbReference type="ARBA" id="ARBA00022801"/>
    </source>
</evidence>
<evidence type="ECO:0008006" key="5">
    <source>
        <dbReference type="Google" id="ProtNLM"/>
    </source>
</evidence>
<dbReference type="PANTHER" id="PTHR36845">
    <property type="entry name" value="HYDROLASE, PUTATIVE (AFU_ORTHOLOGUE AFUA_7G05090)-RELATED"/>
    <property type="match status" value="1"/>
</dbReference>
<evidence type="ECO:0000313" key="4">
    <source>
        <dbReference type="Proteomes" id="UP000265926"/>
    </source>
</evidence>
<dbReference type="InterPro" id="IPR012341">
    <property type="entry name" value="6hp_glycosidase-like_sf"/>
</dbReference>
<dbReference type="OrthoDB" id="428577at2"/>
<gene>
    <name evidence="3" type="ORF">D1614_18290</name>
</gene>
<keyword evidence="4" id="KW-1185">Reference proteome</keyword>
<dbReference type="SUPFAM" id="SSF48208">
    <property type="entry name" value="Six-hairpin glycosidases"/>
    <property type="match status" value="1"/>
</dbReference>
<dbReference type="PROSITE" id="PS51257">
    <property type="entry name" value="PROKAR_LIPOPROTEIN"/>
    <property type="match status" value="1"/>
</dbReference>
<protein>
    <recommendedName>
        <fullName evidence="5">Glucuronyl hydrolase</fullName>
    </recommendedName>
</protein>
<dbReference type="GO" id="GO:0052757">
    <property type="term" value="F:chondroitin hydrolase activity"/>
    <property type="evidence" value="ECO:0007669"/>
    <property type="project" value="TreeGrafter"/>
</dbReference>
<organism evidence="3 4">
    <name type="scientific">Maribellus luteus</name>
    <dbReference type="NCBI Taxonomy" id="2305463"/>
    <lineage>
        <taxon>Bacteria</taxon>
        <taxon>Pseudomonadati</taxon>
        <taxon>Bacteroidota</taxon>
        <taxon>Bacteroidia</taxon>
        <taxon>Marinilabiliales</taxon>
        <taxon>Prolixibacteraceae</taxon>
        <taxon>Maribellus</taxon>
    </lineage>
</organism>
<dbReference type="InterPro" id="IPR052369">
    <property type="entry name" value="UG_Glycosaminoglycan_Hydrolase"/>
</dbReference>
<keyword evidence="1" id="KW-0378">Hydrolase</keyword>
<comment type="caution">
    <text evidence="3">The sequence shown here is derived from an EMBL/GenBank/DDBJ whole genome shotgun (WGS) entry which is preliminary data.</text>
</comment>